<dbReference type="Proteomes" id="UP000271241">
    <property type="component" value="Unassembled WGS sequence"/>
</dbReference>
<accession>A0A4P9XHS7</accession>
<evidence type="ECO:0000313" key="3">
    <source>
        <dbReference type="EMBL" id="RKP05177.1"/>
    </source>
</evidence>
<comment type="similarity">
    <text evidence="1">Belongs to the CSN12 family.</text>
</comment>
<dbReference type="EMBL" id="KZ993231">
    <property type="protein sequence ID" value="RKP05177.1"/>
    <property type="molecule type" value="Genomic_DNA"/>
</dbReference>
<dbReference type="PANTHER" id="PTHR12732">
    <property type="entry name" value="UNCHARACTERIZED PROTEASOME COMPONENT REGION PCI-CONTAINING"/>
    <property type="match status" value="1"/>
</dbReference>
<keyword evidence="4" id="KW-1185">Reference proteome</keyword>
<dbReference type="PROSITE" id="PS50250">
    <property type="entry name" value="PCI"/>
    <property type="match status" value="1"/>
</dbReference>
<sequence length="405" mass="46123">MTTRLERYLTQLQTQIARSNGEKLQERLRLDDTHTAKLAADVDGNEDHCARLCRSKLKEPWSELAERHILASLAHRRGDAVSTFDHQLAATKVFLRLLPTCNRWVLPVMYAILRDLRKVAGQGDAAVVARGEKAHMLEEAARTINQAFSLCVMDRTSGLQQSRKWGTYFVIGLLFGTYFKLRSQNLCKNILRAVSASASDLPPLERYPKSHQVAFRYYQGVLAFREEKYAKAETELALALRHCKRDAATHKERILKFLIPLRLLRGILPSRQLLQQYPRIAAVYAPFIDAVRTGNVKSFDVAILEHEQLLARMGTYLTLERARHMAVRTLFRRTYIIGGKDPKMPMEKFQIALRMAGVDATMPEVECLLANMIYKGYMRGYLSHERSYVVLSSKGPFPTVELAAA</sequence>
<dbReference type="GO" id="GO:0003690">
    <property type="term" value="F:double-stranded DNA binding"/>
    <property type="evidence" value="ECO:0007669"/>
    <property type="project" value="InterPro"/>
</dbReference>
<dbReference type="SMART" id="SM00753">
    <property type="entry name" value="PAM"/>
    <property type="match status" value="1"/>
</dbReference>
<dbReference type="InterPro" id="IPR036388">
    <property type="entry name" value="WH-like_DNA-bd_sf"/>
</dbReference>
<dbReference type="InterPro" id="IPR000717">
    <property type="entry name" value="PCI_dom"/>
</dbReference>
<dbReference type="InterPro" id="IPR045114">
    <property type="entry name" value="Csn12-like"/>
</dbReference>
<reference evidence="4" key="1">
    <citation type="journal article" date="2018" name="Nat. Microbiol.">
        <title>Leveraging single-cell genomics to expand the fungal tree of life.</title>
        <authorList>
            <person name="Ahrendt S.R."/>
            <person name="Quandt C.A."/>
            <person name="Ciobanu D."/>
            <person name="Clum A."/>
            <person name="Salamov A."/>
            <person name="Andreopoulos B."/>
            <person name="Cheng J.F."/>
            <person name="Woyke T."/>
            <person name="Pelin A."/>
            <person name="Henrissat B."/>
            <person name="Reynolds N.K."/>
            <person name="Benny G.L."/>
            <person name="Smith M.E."/>
            <person name="James T.Y."/>
            <person name="Grigoriev I.V."/>
        </authorList>
    </citation>
    <scope>NUCLEOTIDE SEQUENCE [LARGE SCALE GENOMIC DNA]</scope>
    <source>
        <strain evidence="4">RSA 1356</strain>
    </source>
</reference>
<dbReference type="Gene3D" id="1.10.10.10">
    <property type="entry name" value="Winged helix-like DNA-binding domain superfamily/Winged helix DNA-binding domain"/>
    <property type="match status" value="1"/>
</dbReference>
<protein>
    <recommendedName>
        <fullName evidence="2">PCI domain-containing protein</fullName>
    </recommendedName>
</protein>
<organism evidence="3 4">
    <name type="scientific">Thamnocephalis sphaerospora</name>
    <dbReference type="NCBI Taxonomy" id="78915"/>
    <lineage>
        <taxon>Eukaryota</taxon>
        <taxon>Fungi</taxon>
        <taxon>Fungi incertae sedis</taxon>
        <taxon>Zoopagomycota</taxon>
        <taxon>Zoopagomycotina</taxon>
        <taxon>Zoopagomycetes</taxon>
        <taxon>Zoopagales</taxon>
        <taxon>Sigmoideomycetaceae</taxon>
        <taxon>Thamnocephalis</taxon>
    </lineage>
</organism>
<feature type="domain" description="PCI" evidence="2">
    <location>
        <begin position="213"/>
        <end position="396"/>
    </location>
</feature>
<evidence type="ECO:0000259" key="2">
    <source>
        <dbReference type="PROSITE" id="PS50250"/>
    </source>
</evidence>
<name>A0A4P9XHS7_9FUNG</name>
<dbReference type="GO" id="GO:0003723">
    <property type="term" value="F:RNA binding"/>
    <property type="evidence" value="ECO:0007669"/>
    <property type="project" value="InterPro"/>
</dbReference>
<evidence type="ECO:0000256" key="1">
    <source>
        <dbReference type="ARBA" id="ARBA00025771"/>
    </source>
</evidence>
<evidence type="ECO:0000313" key="4">
    <source>
        <dbReference type="Proteomes" id="UP000271241"/>
    </source>
</evidence>
<dbReference type="Pfam" id="PF01399">
    <property type="entry name" value="PCI"/>
    <property type="match status" value="1"/>
</dbReference>
<dbReference type="STRING" id="78915.A0A4P9XHS7"/>
<gene>
    <name evidence="3" type="ORF">THASP1DRAFT_35380</name>
</gene>
<dbReference type="GO" id="GO:0006368">
    <property type="term" value="P:transcription elongation by RNA polymerase II"/>
    <property type="evidence" value="ECO:0007669"/>
    <property type="project" value="TreeGrafter"/>
</dbReference>
<dbReference type="AlphaFoldDB" id="A0A4P9XHS7"/>
<dbReference type="PANTHER" id="PTHR12732:SF0">
    <property type="entry name" value="PCI DOMAIN-CONTAINING PROTEIN 2"/>
    <property type="match status" value="1"/>
</dbReference>
<dbReference type="OrthoDB" id="10252687at2759"/>
<dbReference type="GO" id="GO:0000973">
    <property type="term" value="P:post-transcriptional tethering of RNA polymerase II gene DNA at nuclear periphery"/>
    <property type="evidence" value="ECO:0007669"/>
    <property type="project" value="TreeGrafter"/>
</dbReference>
<dbReference type="GO" id="GO:0070390">
    <property type="term" value="C:transcription export complex 2"/>
    <property type="evidence" value="ECO:0007669"/>
    <property type="project" value="TreeGrafter"/>
</dbReference>
<dbReference type="GO" id="GO:0016973">
    <property type="term" value="P:poly(A)+ mRNA export from nucleus"/>
    <property type="evidence" value="ECO:0007669"/>
    <property type="project" value="TreeGrafter"/>
</dbReference>
<proteinExistence type="inferred from homology"/>